<dbReference type="InterPro" id="IPR041223">
    <property type="entry name" value="ApeA_NTD"/>
</dbReference>
<gene>
    <name evidence="2" type="ORF">Cco03nite_64490</name>
</gene>
<comment type="caution">
    <text evidence="2">The sequence shown here is derived from an EMBL/GenBank/DDBJ whole genome shotgun (WGS) entry which is preliminary data.</text>
</comment>
<feature type="domain" description="ApeA N-terminal" evidence="1">
    <location>
        <begin position="5"/>
        <end position="308"/>
    </location>
</feature>
<evidence type="ECO:0000313" key="3">
    <source>
        <dbReference type="Proteomes" id="UP000630887"/>
    </source>
</evidence>
<name>A0A8J3L1W9_9ACTN</name>
<dbReference type="Proteomes" id="UP000630887">
    <property type="component" value="Unassembled WGS sequence"/>
</dbReference>
<protein>
    <recommendedName>
        <fullName evidence="1">ApeA N-terminal domain-containing protein</fullName>
    </recommendedName>
</protein>
<sequence length="459" mass="51661">MSEFEVVGDWWLPGREDRKLPGTLTWSAESGGVLKLIGGVLLDPMEIAERTHRNGTTTIRVKADDLEAAGTYERIYGAAEGRLYTLDESNSIKSVGSGFGNHHYQIVKPSYVFRGHHFPAGAEPEANKITIALDMLEEWVSRSGMEATVTVDHEPADGANLSYEVRAQALPPDSVPLDDGGTLTLRHRVPMPLLTGAGAELKQWFVFSVSYPGVRPTRTLTEVASDLQDLVSIATGRTVAFDTLGFRHPDVYREIPADRPNLLRTYPDGKEYRDIRLWARWTARREPSKKPLRASDLYFTLADLGDLEGVARWLGVARRHGSSLARVMSTRYGGADYLHNTYLSRVAALEGMDTREHGGSAYYRQRIKRCADLAGKVFTELVGDVDAWVTKIKDDRNDMAHHKGVRLDKELAEQYYLSETAYWLYVFCLLRLADAPEVVFEKIEAHEHYRHLKRKSTRP</sequence>
<dbReference type="RefSeq" id="WP_203697142.1">
    <property type="nucleotide sequence ID" value="NZ_BAAALC010000063.1"/>
</dbReference>
<dbReference type="Pfam" id="PF18862">
    <property type="entry name" value="ApeA_NTD1"/>
    <property type="match status" value="1"/>
</dbReference>
<evidence type="ECO:0000313" key="2">
    <source>
        <dbReference type="EMBL" id="GIG09749.1"/>
    </source>
</evidence>
<organism evidence="2 3">
    <name type="scientific">Catellatospora coxensis</name>
    <dbReference type="NCBI Taxonomy" id="310354"/>
    <lineage>
        <taxon>Bacteria</taxon>
        <taxon>Bacillati</taxon>
        <taxon>Actinomycetota</taxon>
        <taxon>Actinomycetes</taxon>
        <taxon>Micromonosporales</taxon>
        <taxon>Micromonosporaceae</taxon>
        <taxon>Catellatospora</taxon>
    </lineage>
</organism>
<proteinExistence type="predicted"/>
<reference evidence="2 3" key="1">
    <citation type="submission" date="2021-01" db="EMBL/GenBank/DDBJ databases">
        <title>Whole genome shotgun sequence of Catellatospora coxensis NBRC 107359.</title>
        <authorList>
            <person name="Komaki H."/>
            <person name="Tamura T."/>
        </authorList>
    </citation>
    <scope>NUCLEOTIDE SEQUENCE [LARGE SCALE GENOMIC DNA]</scope>
    <source>
        <strain evidence="2 3">NBRC 107359</strain>
    </source>
</reference>
<accession>A0A8J3L1W9</accession>
<keyword evidence="3" id="KW-1185">Reference proteome</keyword>
<dbReference type="EMBL" id="BONI01000071">
    <property type="protein sequence ID" value="GIG09749.1"/>
    <property type="molecule type" value="Genomic_DNA"/>
</dbReference>
<dbReference type="AlphaFoldDB" id="A0A8J3L1W9"/>
<evidence type="ECO:0000259" key="1">
    <source>
        <dbReference type="Pfam" id="PF18862"/>
    </source>
</evidence>